<comment type="caution">
    <text evidence="4">The sequence shown here is derived from an EMBL/GenBank/DDBJ whole genome shotgun (WGS) entry which is preliminary data.</text>
</comment>
<sequence>MPLFTKITVRVIFCLLHVTPLYALNTQLSSSLNQQSAVKIATLTPNLAELAVSAGLSDNLVGVSAYSDYPSSLSKLPIISDSQGVFVETLLAAKPDVVIAQEQLIPSGTQLKLKKIGLDVREFSLDSIEEMIQVITELSQWTEDKTIGQHTLISIKNDVKEIDELFNTHNKKYRVFIQYSTHPILTSNRKNIFNELLSRCGVVNIFGNEINKWPIVTEEGIVKSAPEIIMAITDDEKFYVEFNESIQNFFVVREQEPRKHYLSLLQHNDYIFNNVNLIILNPDIFSRETPRLVNQTRFLCEVIQKELDELKKE</sequence>
<proteinExistence type="predicted"/>
<dbReference type="Pfam" id="PF01497">
    <property type="entry name" value="Peripla_BP_2"/>
    <property type="match status" value="1"/>
</dbReference>
<gene>
    <name evidence="4" type="ORF">ACFFIT_04215</name>
</gene>
<dbReference type="Proteomes" id="UP001589758">
    <property type="component" value="Unassembled WGS sequence"/>
</dbReference>
<dbReference type="RefSeq" id="WP_385876404.1">
    <property type="nucleotide sequence ID" value="NZ_JBHLXE010000043.1"/>
</dbReference>
<reference evidence="4 5" key="1">
    <citation type="submission" date="2024-09" db="EMBL/GenBank/DDBJ databases">
        <authorList>
            <person name="Sun Q."/>
            <person name="Mori K."/>
        </authorList>
    </citation>
    <scope>NUCLEOTIDE SEQUENCE [LARGE SCALE GENOMIC DNA]</scope>
    <source>
        <strain evidence="4 5">CCM 8545</strain>
    </source>
</reference>
<evidence type="ECO:0000259" key="3">
    <source>
        <dbReference type="PROSITE" id="PS50983"/>
    </source>
</evidence>
<keyword evidence="4" id="KW-0675">Receptor</keyword>
<dbReference type="NCBIfam" id="NF038402">
    <property type="entry name" value="TroA_like"/>
    <property type="match status" value="1"/>
</dbReference>
<evidence type="ECO:0000256" key="2">
    <source>
        <dbReference type="SAM" id="SignalP"/>
    </source>
</evidence>
<dbReference type="Gene3D" id="3.40.50.1980">
    <property type="entry name" value="Nitrogenase molybdenum iron protein domain"/>
    <property type="match status" value="2"/>
</dbReference>
<feature type="chain" id="PRO_5047263025" evidence="2">
    <location>
        <begin position="24"/>
        <end position="313"/>
    </location>
</feature>
<dbReference type="SUPFAM" id="SSF53807">
    <property type="entry name" value="Helical backbone' metal receptor"/>
    <property type="match status" value="1"/>
</dbReference>
<dbReference type="PROSITE" id="PS50983">
    <property type="entry name" value="FE_B12_PBP"/>
    <property type="match status" value="1"/>
</dbReference>
<dbReference type="InterPro" id="IPR050902">
    <property type="entry name" value="ABC_Transporter_SBP"/>
</dbReference>
<dbReference type="InterPro" id="IPR002491">
    <property type="entry name" value="ABC_transptr_periplasmic_BD"/>
</dbReference>
<dbReference type="InterPro" id="IPR054828">
    <property type="entry name" value="Vit_B12_bind_prot"/>
</dbReference>
<keyword evidence="1 2" id="KW-0732">Signal</keyword>
<dbReference type="EMBL" id="JBHLXE010000043">
    <property type="protein sequence ID" value="MFC0179307.1"/>
    <property type="molecule type" value="Genomic_DNA"/>
</dbReference>
<organism evidence="4 5">
    <name type="scientific">Thorsellia kenyensis</name>
    <dbReference type="NCBI Taxonomy" id="1549888"/>
    <lineage>
        <taxon>Bacteria</taxon>
        <taxon>Pseudomonadati</taxon>
        <taxon>Pseudomonadota</taxon>
        <taxon>Gammaproteobacteria</taxon>
        <taxon>Enterobacterales</taxon>
        <taxon>Thorselliaceae</taxon>
        <taxon>Thorsellia</taxon>
    </lineage>
</organism>
<evidence type="ECO:0000313" key="4">
    <source>
        <dbReference type="EMBL" id="MFC0179307.1"/>
    </source>
</evidence>
<evidence type="ECO:0000313" key="5">
    <source>
        <dbReference type="Proteomes" id="UP001589758"/>
    </source>
</evidence>
<evidence type="ECO:0000256" key="1">
    <source>
        <dbReference type="ARBA" id="ARBA00022729"/>
    </source>
</evidence>
<name>A0ABV6C9N9_9GAMM</name>
<accession>A0ABV6C9N9</accession>
<keyword evidence="5" id="KW-1185">Reference proteome</keyword>
<dbReference type="PANTHER" id="PTHR30535:SF34">
    <property type="entry name" value="MOLYBDATE-BINDING PROTEIN MOLA"/>
    <property type="match status" value="1"/>
</dbReference>
<dbReference type="PANTHER" id="PTHR30535">
    <property type="entry name" value="VITAMIN B12-BINDING PROTEIN"/>
    <property type="match status" value="1"/>
</dbReference>
<feature type="domain" description="Fe/B12 periplasmic-binding" evidence="3">
    <location>
        <begin position="39"/>
        <end position="311"/>
    </location>
</feature>
<protein>
    <submittedName>
        <fullName evidence="4">Helical backbone metal receptor</fullName>
    </submittedName>
</protein>
<feature type="signal peptide" evidence="2">
    <location>
        <begin position="1"/>
        <end position="23"/>
    </location>
</feature>